<organism evidence="7 8">
    <name type="scientific">Fusarium torreyae</name>
    <dbReference type="NCBI Taxonomy" id="1237075"/>
    <lineage>
        <taxon>Eukaryota</taxon>
        <taxon>Fungi</taxon>
        <taxon>Dikarya</taxon>
        <taxon>Ascomycota</taxon>
        <taxon>Pezizomycotina</taxon>
        <taxon>Sordariomycetes</taxon>
        <taxon>Hypocreomycetidae</taxon>
        <taxon>Hypocreales</taxon>
        <taxon>Nectriaceae</taxon>
        <taxon>Fusarium</taxon>
    </lineage>
</organism>
<feature type="short sequence motif" description="GXSXG" evidence="4">
    <location>
        <begin position="60"/>
        <end position="64"/>
    </location>
</feature>
<accession>A0A9W8V9V5</accession>
<dbReference type="GO" id="GO:0016042">
    <property type="term" value="P:lipid catabolic process"/>
    <property type="evidence" value="ECO:0007669"/>
    <property type="project" value="UniProtKB-KW"/>
</dbReference>
<dbReference type="GO" id="GO:0047499">
    <property type="term" value="F:calcium-independent phospholipase A2 activity"/>
    <property type="evidence" value="ECO:0007669"/>
    <property type="project" value="TreeGrafter"/>
</dbReference>
<evidence type="ECO:0000256" key="2">
    <source>
        <dbReference type="ARBA" id="ARBA00022963"/>
    </source>
</evidence>
<dbReference type="GO" id="GO:0046486">
    <property type="term" value="P:glycerolipid metabolic process"/>
    <property type="evidence" value="ECO:0007669"/>
    <property type="project" value="UniProtKB-ARBA"/>
</dbReference>
<feature type="domain" description="PNPLA" evidence="6">
    <location>
        <begin position="16"/>
        <end position="125"/>
    </location>
</feature>
<dbReference type="GO" id="GO:0019369">
    <property type="term" value="P:arachidonate metabolic process"/>
    <property type="evidence" value="ECO:0007669"/>
    <property type="project" value="TreeGrafter"/>
</dbReference>
<dbReference type="Proteomes" id="UP001152049">
    <property type="component" value="Unassembled WGS sequence"/>
</dbReference>
<gene>
    <name evidence="7" type="ORF">NW762_013846</name>
</gene>
<sequence>MVYTTVTKHPNGLRLLSLDGGGVRGIMGLVVLRELILRIQKRKGLNEMPRPADYFELAGGTSTGGIIGIMLFRLRITVDDTIADRFDAASISKAVHEVVEKYGLNKNDKKLKGNAPLQHKAGAQI</sequence>
<evidence type="ECO:0000256" key="5">
    <source>
        <dbReference type="SAM" id="Phobius"/>
    </source>
</evidence>
<protein>
    <recommendedName>
        <fullName evidence="6">PNPLA domain-containing protein</fullName>
    </recommendedName>
</protein>
<dbReference type="AlphaFoldDB" id="A0A9W8V9V5"/>
<feature type="transmembrane region" description="Helical" evidence="5">
    <location>
        <begin position="12"/>
        <end position="32"/>
    </location>
</feature>
<comment type="caution">
    <text evidence="7">The sequence shown here is derived from an EMBL/GenBank/DDBJ whole genome shotgun (WGS) entry which is preliminary data.</text>
</comment>
<dbReference type="InterPro" id="IPR002641">
    <property type="entry name" value="PNPLA_dom"/>
</dbReference>
<dbReference type="PANTHER" id="PTHR24185">
    <property type="entry name" value="CALCIUM-INDEPENDENT PHOSPHOLIPASE A2-GAMMA"/>
    <property type="match status" value="1"/>
</dbReference>
<keyword evidence="5" id="KW-0812">Transmembrane</keyword>
<evidence type="ECO:0000313" key="8">
    <source>
        <dbReference type="Proteomes" id="UP001152049"/>
    </source>
</evidence>
<keyword evidence="8" id="KW-1185">Reference proteome</keyword>
<dbReference type="GO" id="GO:0016020">
    <property type="term" value="C:membrane"/>
    <property type="evidence" value="ECO:0007669"/>
    <property type="project" value="TreeGrafter"/>
</dbReference>
<dbReference type="SUPFAM" id="SSF52151">
    <property type="entry name" value="FabD/lysophospholipase-like"/>
    <property type="match status" value="1"/>
</dbReference>
<evidence type="ECO:0000313" key="7">
    <source>
        <dbReference type="EMBL" id="KAJ4245722.1"/>
    </source>
</evidence>
<keyword evidence="5" id="KW-0472">Membrane</keyword>
<evidence type="ECO:0000259" key="6">
    <source>
        <dbReference type="PROSITE" id="PS51635"/>
    </source>
</evidence>
<dbReference type="Gene3D" id="3.40.1090.10">
    <property type="entry name" value="Cytosolic phospholipase A2 catalytic domain"/>
    <property type="match status" value="1"/>
</dbReference>
<dbReference type="OrthoDB" id="1658288at2759"/>
<dbReference type="EMBL" id="JAOQAZ010000045">
    <property type="protein sequence ID" value="KAJ4245722.1"/>
    <property type="molecule type" value="Genomic_DNA"/>
</dbReference>
<comment type="caution">
    <text evidence="4">Lacks conserved residue(s) required for the propagation of feature annotation.</text>
</comment>
<reference evidence="7" key="1">
    <citation type="submission" date="2022-09" db="EMBL/GenBank/DDBJ databases">
        <title>Fusarium specimens isolated from Avocado Roots.</title>
        <authorList>
            <person name="Stajich J."/>
            <person name="Roper C."/>
            <person name="Heimlech-Rivalta G."/>
        </authorList>
    </citation>
    <scope>NUCLEOTIDE SEQUENCE</scope>
    <source>
        <strain evidence="7">CF00136</strain>
    </source>
</reference>
<keyword evidence="5" id="KW-1133">Transmembrane helix</keyword>
<keyword evidence="3" id="KW-0443">Lipid metabolism</keyword>
<dbReference type="InterPro" id="IPR016035">
    <property type="entry name" value="Acyl_Trfase/lysoPLipase"/>
</dbReference>
<evidence type="ECO:0000256" key="1">
    <source>
        <dbReference type="ARBA" id="ARBA00022801"/>
    </source>
</evidence>
<dbReference type="PANTHER" id="PTHR24185:SF1">
    <property type="entry name" value="CALCIUM-INDEPENDENT PHOSPHOLIPASE A2-GAMMA"/>
    <property type="match status" value="1"/>
</dbReference>
<feature type="short sequence motif" description="GXGXXG" evidence="4">
    <location>
        <begin position="20"/>
        <end position="25"/>
    </location>
</feature>
<proteinExistence type="predicted"/>
<name>A0A9W8V9V5_9HYPO</name>
<keyword evidence="1" id="KW-0378">Hydrolase</keyword>
<evidence type="ECO:0000256" key="4">
    <source>
        <dbReference type="PROSITE-ProRule" id="PRU01161"/>
    </source>
</evidence>
<dbReference type="Pfam" id="PF01734">
    <property type="entry name" value="Patatin"/>
    <property type="match status" value="1"/>
</dbReference>
<evidence type="ECO:0000256" key="3">
    <source>
        <dbReference type="ARBA" id="ARBA00023098"/>
    </source>
</evidence>
<dbReference type="PROSITE" id="PS51635">
    <property type="entry name" value="PNPLA"/>
    <property type="match status" value="1"/>
</dbReference>
<keyword evidence="2" id="KW-0442">Lipid degradation</keyword>